<feature type="region of interest" description="Disordered" evidence="1">
    <location>
        <begin position="96"/>
        <end position="127"/>
    </location>
</feature>
<name>A0ABU3XDD3_9BACI</name>
<proteinExistence type="predicted"/>
<reference evidence="3 4" key="1">
    <citation type="submission" date="2023-10" db="EMBL/GenBank/DDBJ databases">
        <title>Screening of Alkalihalobacillus lindianensis BZ-TG-R113 and Its Alleviation of Salt Stress on Rapeseed Growth.</title>
        <authorList>
            <person name="Zhao B."/>
            <person name="Guo T."/>
        </authorList>
    </citation>
    <scope>NUCLEOTIDE SEQUENCE [LARGE SCALE GENOMIC DNA]</scope>
    <source>
        <strain evidence="3 4">BZ-TG-R113</strain>
    </source>
</reference>
<sequence>MKKVALTVAAATMILSSMTACGTDNQARTMNNNYQNTGFESQDMSGAYTSSRYGGQGPVTDMMTPDNRRAGGAYGRLDQPAGQRTRTHLNNYQTRDKGFQSAGRDGYRANQTRPGMGRAGITGNDRPGMVDENGLLRGHANTRYGTQNRQGGMNFFGFGQRGTMNRTGEGLGMTNRGAGTMEHGVRRGAGALEQGVRQGAGTLGQGVRQGAAALEHGANRGMGAARRGAESLTGQRTTTANYHKDYDGKTAQQLANRVDDIEGVEDCRVIVHENDVVVGVQTDANKEKIKNRVQKVVQQQVEGKDVRVVTDKNTVGRIRTMDDELRTGAAFNEVGATFNDMLQDLGRAVQRPFERSR</sequence>
<evidence type="ECO:0000256" key="2">
    <source>
        <dbReference type="SAM" id="SignalP"/>
    </source>
</evidence>
<dbReference type="EMBL" id="JAWJBA010000006">
    <property type="protein sequence ID" value="MDV2685901.1"/>
    <property type="molecule type" value="Genomic_DNA"/>
</dbReference>
<organism evidence="3 4">
    <name type="scientific">Alkalihalophilus lindianensis</name>
    <dbReference type="NCBI Taxonomy" id="1630542"/>
    <lineage>
        <taxon>Bacteria</taxon>
        <taxon>Bacillati</taxon>
        <taxon>Bacillota</taxon>
        <taxon>Bacilli</taxon>
        <taxon>Bacillales</taxon>
        <taxon>Bacillaceae</taxon>
        <taxon>Alkalihalophilus</taxon>
    </lineage>
</organism>
<comment type="caution">
    <text evidence="3">The sequence shown here is derived from an EMBL/GenBank/DDBJ whole genome shotgun (WGS) entry which is preliminary data.</text>
</comment>
<gene>
    <name evidence="3" type="ORF">RYX56_16155</name>
</gene>
<dbReference type="Proteomes" id="UP001287282">
    <property type="component" value="Unassembled WGS sequence"/>
</dbReference>
<dbReference type="RefSeq" id="WP_317123080.1">
    <property type="nucleotide sequence ID" value="NZ_JAWJBA010000006.1"/>
</dbReference>
<evidence type="ECO:0000256" key="1">
    <source>
        <dbReference type="SAM" id="MobiDB-lite"/>
    </source>
</evidence>
<dbReference type="Pfam" id="PF09580">
    <property type="entry name" value="Spore_YhcN_YlaJ"/>
    <property type="match status" value="1"/>
</dbReference>
<feature type="signal peptide" evidence="2">
    <location>
        <begin position="1"/>
        <end position="22"/>
    </location>
</feature>
<keyword evidence="4" id="KW-1185">Reference proteome</keyword>
<protein>
    <submittedName>
        <fullName evidence="3">YhcN/YlaJ family sporulation lipoprotein</fullName>
    </submittedName>
</protein>
<evidence type="ECO:0000313" key="4">
    <source>
        <dbReference type="Proteomes" id="UP001287282"/>
    </source>
</evidence>
<feature type="chain" id="PRO_5046196601" evidence="2">
    <location>
        <begin position="23"/>
        <end position="357"/>
    </location>
</feature>
<dbReference type="PROSITE" id="PS51257">
    <property type="entry name" value="PROKAR_LIPOPROTEIN"/>
    <property type="match status" value="1"/>
</dbReference>
<evidence type="ECO:0000313" key="3">
    <source>
        <dbReference type="EMBL" id="MDV2685901.1"/>
    </source>
</evidence>
<keyword evidence="3" id="KW-0449">Lipoprotein</keyword>
<keyword evidence="2" id="KW-0732">Signal</keyword>
<dbReference type="InterPro" id="IPR019076">
    <property type="entry name" value="Spore_lipoprot_YhcN/YlaJ-like"/>
</dbReference>
<accession>A0ABU3XDD3</accession>